<evidence type="ECO:0000259" key="9">
    <source>
        <dbReference type="PROSITE" id="PS50109"/>
    </source>
</evidence>
<feature type="transmembrane region" description="Helical" evidence="8">
    <location>
        <begin position="146"/>
        <end position="163"/>
    </location>
</feature>
<evidence type="ECO:0000256" key="6">
    <source>
        <dbReference type="ARBA" id="ARBA00022840"/>
    </source>
</evidence>
<evidence type="ECO:0000256" key="2">
    <source>
        <dbReference type="ARBA" id="ARBA00012438"/>
    </source>
</evidence>
<dbReference type="PROSITE" id="PS50109">
    <property type="entry name" value="HIS_KIN"/>
    <property type="match status" value="1"/>
</dbReference>
<dbReference type="PANTHER" id="PTHR24421:SF60">
    <property type="entry name" value="SENSOR HISTIDINE KINASE COMP"/>
    <property type="match status" value="1"/>
</dbReference>
<dbReference type="PANTHER" id="PTHR24421">
    <property type="entry name" value="NITRATE/NITRITE SENSOR PROTEIN NARX-RELATED"/>
    <property type="match status" value="1"/>
</dbReference>
<dbReference type="Proteomes" id="UP001527057">
    <property type="component" value="Unassembled WGS sequence"/>
</dbReference>
<proteinExistence type="predicted"/>
<dbReference type="EC" id="2.7.13.3" evidence="2"/>
<dbReference type="Gene3D" id="1.20.5.1930">
    <property type="match status" value="1"/>
</dbReference>
<dbReference type="InterPro" id="IPR036890">
    <property type="entry name" value="HATPase_C_sf"/>
</dbReference>
<evidence type="ECO:0000256" key="7">
    <source>
        <dbReference type="ARBA" id="ARBA00023012"/>
    </source>
</evidence>
<keyword evidence="6" id="KW-0067">ATP-binding</keyword>
<keyword evidence="8" id="KW-1133">Transmembrane helix</keyword>
<keyword evidence="4" id="KW-0547">Nucleotide-binding</keyword>
<feature type="transmembrane region" description="Helical" evidence="8">
    <location>
        <begin position="304"/>
        <end position="324"/>
    </location>
</feature>
<evidence type="ECO:0000256" key="5">
    <source>
        <dbReference type="ARBA" id="ARBA00022777"/>
    </source>
</evidence>
<feature type="transmembrane region" description="Helical" evidence="8">
    <location>
        <begin position="273"/>
        <end position="298"/>
    </location>
</feature>
<dbReference type="SMR" id="A0AAC9IJH3"/>
<keyword evidence="13" id="KW-1185">Reference proteome</keyword>
<dbReference type="AlphaFoldDB" id="A0AAC9IJH3"/>
<dbReference type="SMART" id="SM00228">
    <property type="entry name" value="PDZ"/>
    <property type="match status" value="1"/>
</dbReference>
<dbReference type="EMBL" id="JAMDMH010000005">
    <property type="protein sequence ID" value="MCY9574622.1"/>
    <property type="molecule type" value="Genomic_DNA"/>
</dbReference>
<dbReference type="InterPro" id="IPR011712">
    <property type="entry name" value="Sig_transdc_His_kin_sub3_dim/P"/>
</dbReference>
<evidence type="ECO:0000256" key="3">
    <source>
        <dbReference type="ARBA" id="ARBA00022679"/>
    </source>
</evidence>
<dbReference type="SUPFAM" id="SSF55874">
    <property type="entry name" value="ATPase domain of HSP90 chaperone/DNA topoisomerase II/histidine kinase"/>
    <property type="match status" value="1"/>
</dbReference>
<keyword evidence="8" id="KW-0812">Transmembrane</keyword>
<keyword evidence="5 10" id="KW-0418">Kinase</keyword>
<evidence type="ECO:0000313" key="13">
    <source>
        <dbReference type="Proteomes" id="UP001527057"/>
    </source>
</evidence>
<dbReference type="GO" id="GO:0005524">
    <property type="term" value="F:ATP binding"/>
    <property type="evidence" value="ECO:0007669"/>
    <property type="project" value="UniProtKB-KW"/>
</dbReference>
<dbReference type="RefSeq" id="WP_008357179.1">
    <property type="nucleotide sequence ID" value="NZ_AMSH01000014.1"/>
</dbReference>
<dbReference type="SUPFAM" id="SSF50156">
    <property type="entry name" value="PDZ domain-like"/>
    <property type="match status" value="1"/>
</dbReference>
<feature type="transmembrane region" description="Helical" evidence="8">
    <location>
        <begin position="336"/>
        <end position="357"/>
    </location>
</feature>
<dbReference type="GO" id="GO:0046983">
    <property type="term" value="F:protein dimerization activity"/>
    <property type="evidence" value="ECO:0007669"/>
    <property type="project" value="InterPro"/>
</dbReference>
<organism evidence="10 12">
    <name type="scientific">Bacillus xiamenensis</name>
    <dbReference type="NCBI Taxonomy" id="1178537"/>
    <lineage>
        <taxon>Bacteria</taxon>
        <taxon>Bacillati</taxon>
        <taxon>Bacillota</taxon>
        <taxon>Bacilli</taxon>
        <taxon>Bacillales</taxon>
        <taxon>Bacillaceae</taxon>
        <taxon>Bacillus</taxon>
    </lineage>
</organism>
<dbReference type="Gene3D" id="3.30.565.10">
    <property type="entry name" value="Histidine kinase-like ATPase, C-terminal domain"/>
    <property type="match status" value="1"/>
</dbReference>
<reference evidence="11 13" key="2">
    <citation type="submission" date="2022-05" db="EMBL/GenBank/DDBJ databases">
        <title>Genome Sequencing of Bee-Associated Microbes.</title>
        <authorList>
            <person name="Dunlap C."/>
        </authorList>
    </citation>
    <scope>NUCLEOTIDE SEQUENCE [LARGE SCALE GENOMIC DNA]</scope>
    <source>
        <strain evidence="11 13">CBP-1093</strain>
    </source>
</reference>
<dbReference type="KEGG" id="bxi:BK049_12770"/>
<dbReference type="CDD" id="cd16917">
    <property type="entry name" value="HATPase_UhpB-NarQ-NarX-like"/>
    <property type="match status" value="1"/>
</dbReference>
<feature type="transmembrane region" description="Helical" evidence="8">
    <location>
        <begin position="175"/>
        <end position="196"/>
    </location>
</feature>
<comment type="catalytic activity">
    <reaction evidence="1">
        <text>ATP + protein L-histidine = ADP + protein N-phospho-L-histidine.</text>
        <dbReference type="EC" id="2.7.13.3"/>
    </reaction>
</comment>
<dbReference type="GO" id="GO:0000155">
    <property type="term" value="F:phosphorelay sensor kinase activity"/>
    <property type="evidence" value="ECO:0007669"/>
    <property type="project" value="InterPro"/>
</dbReference>
<dbReference type="Proteomes" id="UP000177709">
    <property type="component" value="Chromosome"/>
</dbReference>
<evidence type="ECO:0000256" key="1">
    <source>
        <dbReference type="ARBA" id="ARBA00000085"/>
    </source>
</evidence>
<protein>
    <recommendedName>
        <fullName evidence="2">histidine kinase</fullName>
        <ecNumber evidence="2">2.7.13.3</ecNumber>
    </recommendedName>
</protein>
<keyword evidence="8" id="KW-0472">Membrane</keyword>
<evidence type="ECO:0000256" key="8">
    <source>
        <dbReference type="SAM" id="Phobius"/>
    </source>
</evidence>
<dbReference type="SMART" id="SM00387">
    <property type="entry name" value="HATPase_c"/>
    <property type="match status" value="1"/>
</dbReference>
<dbReference type="InterPro" id="IPR005467">
    <property type="entry name" value="His_kinase_dom"/>
</dbReference>
<keyword evidence="3" id="KW-0808">Transferase</keyword>
<accession>A0AAC9IJH3</accession>
<name>A0AAC9IJH3_9BACI</name>
<keyword evidence="7" id="KW-0902">Two-component regulatory system</keyword>
<feature type="transmembrane region" description="Helical" evidence="8">
    <location>
        <begin position="232"/>
        <end position="252"/>
    </location>
</feature>
<feature type="transmembrane region" description="Helical" evidence="8">
    <location>
        <begin position="12"/>
        <end position="32"/>
    </location>
</feature>
<feature type="transmembrane region" description="Helical" evidence="8">
    <location>
        <begin position="208"/>
        <end position="226"/>
    </location>
</feature>
<evidence type="ECO:0000313" key="12">
    <source>
        <dbReference type="Proteomes" id="UP000177709"/>
    </source>
</evidence>
<reference evidence="10 12" key="1">
    <citation type="submission" date="2016-10" db="EMBL/GenBank/DDBJ databases">
        <title>Whole genome sequence of hyper active fibrinolysis bacterium Bacillus pumilus strain VV3 isolated from fermented rice.</title>
        <authorList>
            <person name="Mariadas V.A."/>
            <person name="Vijayaraghavan P."/>
            <person name="Dhandapani V."/>
        </authorList>
    </citation>
    <scope>NUCLEOTIDE SEQUENCE [LARGE SCALE GENOMIC DNA]</scope>
    <source>
        <strain evidence="10 12">VV3</strain>
    </source>
</reference>
<feature type="domain" description="Histidine kinase" evidence="9">
    <location>
        <begin position="685"/>
        <end position="773"/>
    </location>
</feature>
<dbReference type="Gene3D" id="2.30.42.10">
    <property type="match status" value="1"/>
</dbReference>
<gene>
    <name evidence="10" type="ORF">BK049_12770</name>
    <name evidence="11" type="ORF">M5W27_02075</name>
</gene>
<sequence length="773" mass="89916">MKITYTKLSAFLVFLSFLFVIYVSYIYVFDIFNGARVAENKNGQAEVVKVEYLSLAYTSGLEEGDIILKINGEPANNKDHLINGELRNVQRIDIQRGNQMITLKNKTLIGQESLFVYIIPLILYSICLFCIFFIIRINKEVQRKSAFLLVLFLLTICIGYLSAGTSGIGDRFSHYVITFCLSSVFIFYIHFIYQYFKEFDLHITTRKTIYILYSLPITNLVIELFVPIDSVIARYMPSLNLLFFFASIIMSFKVIINGMQKYKETEQGSVLKFFVMINIIAFCPFIFLFAIPYVLFRIYVVDPFFLTSFVLLIPFSLVYQFMTNKLYNMDFLISRLKYYGFIAITPTILVVVTFYILQKPEDLKYTLKLTFITYTLMLAVFYFKEILDFRFRLKRFSEKHNYQDSVFKFTQLIREASSLHQVLYHLKYTILEVLVVNKAFVLEVKADGEIVEIDEIDESIEESQLWKDYVDQFQDILGEVGKIIGLDKGFMMKIGERGGHSFVICCLSNLKTPKLTRDEISWLKTLAFYTSVSLENVVKIEELMEHLEDLKQRESNPAWLKKIMFAMEEKQRSDLARDLHDSVLQDLISLKRQSEMFLTNFHNEQCTTSIENSLISWNEQMSKVIQTTRETCHELRPQLLYDLGLVKAISKLVSQIQEEAPFHIRLNTTRFDKELDIDIDSQLNIYRIVQELLSNALKHSKASQVLVMLICIKDQVVLHYEDDGVGFDASQLDQHTMSMGLSGIRERVKALNGKLQIHTAPEKGLKVKIEMEL</sequence>
<dbReference type="Pfam" id="PF07730">
    <property type="entry name" value="HisKA_3"/>
    <property type="match status" value="1"/>
</dbReference>
<dbReference type="InterPro" id="IPR036034">
    <property type="entry name" value="PDZ_sf"/>
</dbReference>
<dbReference type="EMBL" id="CP017786">
    <property type="protein sequence ID" value="AOZ89489.1"/>
    <property type="molecule type" value="Genomic_DNA"/>
</dbReference>
<evidence type="ECO:0000313" key="11">
    <source>
        <dbReference type="EMBL" id="MCY9574622.1"/>
    </source>
</evidence>
<dbReference type="GO" id="GO:0016020">
    <property type="term" value="C:membrane"/>
    <property type="evidence" value="ECO:0007669"/>
    <property type="project" value="InterPro"/>
</dbReference>
<dbReference type="InterPro" id="IPR003594">
    <property type="entry name" value="HATPase_dom"/>
</dbReference>
<dbReference type="InterPro" id="IPR001478">
    <property type="entry name" value="PDZ"/>
</dbReference>
<feature type="transmembrane region" description="Helical" evidence="8">
    <location>
        <begin position="114"/>
        <end position="134"/>
    </location>
</feature>
<evidence type="ECO:0000313" key="10">
    <source>
        <dbReference type="EMBL" id="AOZ89489.1"/>
    </source>
</evidence>
<dbReference type="InterPro" id="IPR050482">
    <property type="entry name" value="Sensor_HK_TwoCompSys"/>
</dbReference>
<evidence type="ECO:0000256" key="4">
    <source>
        <dbReference type="ARBA" id="ARBA00022741"/>
    </source>
</evidence>
<dbReference type="Pfam" id="PF02518">
    <property type="entry name" value="HATPase_c"/>
    <property type="match status" value="1"/>
</dbReference>